<dbReference type="PANTHER" id="PTHR12684">
    <property type="entry name" value="PUTATIVE PHOSPHOTRANSFERASE"/>
    <property type="match status" value="1"/>
</dbReference>
<dbReference type="PANTHER" id="PTHR12684:SF2">
    <property type="entry name" value="TRNA 2'-PHOSPHOTRANSFERASE 1"/>
    <property type="match status" value="1"/>
</dbReference>
<dbReference type="InterPro" id="IPR042081">
    <property type="entry name" value="RNA_2'-PTrans_C"/>
</dbReference>
<dbReference type="Proteomes" id="UP000828390">
    <property type="component" value="Unassembled WGS sequence"/>
</dbReference>
<feature type="compositionally biased region" description="Basic and acidic residues" evidence="4">
    <location>
        <begin position="153"/>
        <end position="176"/>
    </location>
</feature>
<dbReference type="AlphaFoldDB" id="A0A9D4LFB9"/>
<accession>A0A9D4LFB9</accession>
<dbReference type="InterPro" id="IPR002745">
    <property type="entry name" value="Ptrans_KptA/Tpt1"/>
</dbReference>
<proteinExistence type="inferred from homology"/>
<dbReference type="GO" id="GO:0000215">
    <property type="term" value="F:tRNA 2'-phosphotransferase activity"/>
    <property type="evidence" value="ECO:0007669"/>
    <property type="project" value="TreeGrafter"/>
</dbReference>
<comment type="caution">
    <text evidence="5">The sequence shown here is derived from an EMBL/GenBank/DDBJ whole genome shotgun (WGS) entry which is preliminary data.</text>
</comment>
<dbReference type="Pfam" id="PF01885">
    <property type="entry name" value="PTS_2-RNA"/>
    <property type="match status" value="1"/>
</dbReference>
<gene>
    <name evidence="5" type="ORF">DPMN_099358</name>
</gene>
<organism evidence="5 6">
    <name type="scientific">Dreissena polymorpha</name>
    <name type="common">Zebra mussel</name>
    <name type="synonym">Mytilus polymorpha</name>
    <dbReference type="NCBI Taxonomy" id="45954"/>
    <lineage>
        <taxon>Eukaryota</taxon>
        <taxon>Metazoa</taxon>
        <taxon>Spiralia</taxon>
        <taxon>Lophotrochozoa</taxon>
        <taxon>Mollusca</taxon>
        <taxon>Bivalvia</taxon>
        <taxon>Autobranchia</taxon>
        <taxon>Heteroconchia</taxon>
        <taxon>Euheterodonta</taxon>
        <taxon>Imparidentia</taxon>
        <taxon>Neoheterodontei</taxon>
        <taxon>Myida</taxon>
        <taxon>Dreissenoidea</taxon>
        <taxon>Dreissenidae</taxon>
        <taxon>Dreissena</taxon>
    </lineage>
</organism>
<evidence type="ECO:0000256" key="1">
    <source>
        <dbReference type="ARBA" id="ARBA00009836"/>
    </source>
</evidence>
<protein>
    <recommendedName>
        <fullName evidence="7">2'-phosphotransferase</fullName>
    </recommendedName>
</protein>
<name>A0A9D4LFB9_DREPO</name>
<comment type="similarity">
    <text evidence="1">Belongs to the KptA/TPT1 family.</text>
</comment>
<feature type="compositionally biased region" description="Basic and acidic residues" evidence="4">
    <location>
        <begin position="187"/>
        <end position="197"/>
    </location>
</feature>
<evidence type="ECO:0008006" key="7">
    <source>
        <dbReference type="Google" id="ProtNLM"/>
    </source>
</evidence>
<feature type="compositionally biased region" description="Acidic residues" evidence="4">
    <location>
        <begin position="177"/>
        <end position="186"/>
    </location>
</feature>
<dbReference type="GO" id="GO:0006388">
    <property type="term" value="P:tRNA splicing, via endonucleolytic cleavage and ligation"/>
    <property type="evidence" value="ECO:0007669"/>
    <property type="project" value="TreeGrafter"/>
</dbReference>
<evidence type="ECO:0000256" key="2">
    <source>
        <dbReference type="ARBA" id="ARBA00022679"/>
    </source>
</evidence>
<reference evidence="5" key="1">
    <citation type="journal article" date="2019" name="bioRxiv">
        <title>The Genome of the Zebra Mussel, Dreissena polymorpha: A Resource for Invasive Species Research.</title>
        <authorList>
            <person name="McCartney M.A."/>
            <person name="Auch B."/>
            <person name="Kono T."/>
            <person name="Mallez S."/>
            <person name="Zhang Y."/>
            <person name="Obille A."/>
            <person name="Becker A."/>
            <person name="Abrahante J.E."/>
            <person name="Garbe J."/>
            <person name="Badalamenti J.P."/>
            <person name="Herman A."/>
            <person name="Mangelson H."/>
            <person name="Liachko I."/>
            <person name="Sullivan S."/>
            <person name="Sone E.D."/>
            <person name="Koren S."/>
            <person name="Silverstein K.A.T."/>
            <person name="Beckman K.B."/>
            <person name="Gohl D.M."/>
        </authorList>
    </citation>
    <scope>NUCLEOTIDE SEQUENCE</scope>
    <source>
        <strain evidence="5">Duluth1</strain>
        <tissue evidence="5">Whole animal</tissue>
    </source>
</reference>
<evidence type="ECO:0000313" key="5">
    <source>
        <dbReference type="EMBL" id="KAH3856764.1"/>
    </source>
</evidence>
<evidence type="ECO:0000256" key="3">
    <source>
        <dbReference type="ARBA" id="ARBA00023027"/>
    </source>
</evidence>
<sequence length="216" mass="24688">MGHAGSKTRSRDHLGLSRMKRNHIHMAMGEPGDNCVTSGMRSSCEVTIRIDLKKAMEDGIKFFVSANNVILSPGNEDGLIPPKYFELVMDRKKGARIAVDLPIAKQADDQTEKKKKEKKKDKKGKEEKSDDEQTPNTWEDQAKNGAKITIHSPTEKENDKKKENKKREDKKEKEDEPLPENWEEEDKNEKVNRRIAEDISAPEVEMQRTAEECSKK</sequence>
<keyword evidence="6" id="KW-1185">Reference proteome</keyword>
<dbReference type="EMBL" id="JAIWYP010000003">
    <property type="protein sequence ID" value="KAH3856764.1"/>
    <property type="molecule type" value="Genomic_DNA"/>
</dbReference>
<evidence type="ECO:0000313" key="6">
    <source>
        <dbReference type="Proteomes" id="UP000828390"/>
    </source>
</evidence>
<dbReference type="SUPFAM" id="SSF56399">
    <property type="entry name" value="ADP-ribosylation"/>
    <property type="match status" value="1"/>
</dbReference>
<feature type="region of interest" description="Disordered" evidence="4">
    <location>
        <begin position="108"/>
        <end position="216"/>
    </location>
</feature>
<feature type="compositionally biased region" description="Basic and acidic residues" evidence="4">
    <location>
        <begin position="205"/>
        <end position="216"/>
    </location>
</feature>
<evidence type="ECO:0000256" key="4">
    <source>
        <dbReference type="SAM" id="MobiDB-lite"/>
    </source>
</evidence>
<keyword evidence="2" id="KW-0808">Transferase</keyword>
<reference evidence="5" key="2">
    <citation type="submission" date="2020-11" db="EMBL/GenBank/DDBJ databases">
        <authorList>
            <person name="McCartney M.A."/>
            <person name="Auch B."/>
            <person name="Kono T."/>
            <person name="Mallez S."/>
            <person name="Becker A."/>
            <person name="Gohl D.M."/>
            <person name="Silverstein K.A.T."/>
            <person name="Koren S."/>
            <person name="Bechman K.B."/>
            <person name="Herman A."/>
            <person name="Abrahante J.E."/>
            <person name="Garbe J."/>
        </authorList>
    </citation>
    <scope>NUCLEOTIDE SEQUENCE</scope>
    <source>
        <strain evidence="5">Duluth1</strain>
        <tissue evidence="5">Whole animal</tissue>
    </source>
</reference>
<keyword evidence="3" id="KW-0520">NAD</keyword>
<dbReference type="Gene3D" id="3.20.170.30">
    <property type="match status" value="1"/>
</dbReference>